<gene>
    <name evidence="1" type="ORF">PRABACTJOHN_01456</name>
</gene>
<organism evidence="1 2">
    <name type="scientific">Parabacteroides johnsonii DSM 18315</name>
    <dbReference type="NCBI Taxonomy" id="537006"/>
    <lineage>
        <taxon>Bacteria</taxon>
        <taxon>Pseudomonadati</taxon>
        <taxon>Bacteroidota</taxon>
        <taxon>Bacteroidia</taxon>
        <taxon>Bacteroidales</taxon>
        <taxon>Tannerellaceae</taxon>
        <taxon>Parabacteroides</taxon>
    </lineage>
</organism>
<evidence type="ECO:0000313" key="2">
    <source>
        <dbReference type="Proteomes" id="UP000005510"/>
    </source>
</evidence>
<accession>B7B8V5</accession>
<comment type="caution">
    <text evidence="1">The sequence shown here is derived from an EMBL/GenBank/DDBJ whole genome shotgun (WGS) entry which is preliminary data.</text>
</comment>
<name>B7B8V5_9BACT</name>
<sequence length="51" mass="5909">MYHVSLLFFACQSVYRQVLNTKIDKNPLSRKMAISSPTWQQLSGVQIMVCF</sequence>
<dbReference type="HOGENOM" id="CLU_3101818_0_0_10"/>
<reference evidence="1 2" key="1">
    <citation type="submission" date="2008-10" db="EMBL/GenBank/DDBJ databases">
        <title>Draft genome sequence of Parabacteroides johnsonii (DSM 18315).</title>
        <authorList>
            <person name="Sudarsanam P."/>
            <person name="Ley R."/>
            <person name="Guruge J."/>
            <person name="Turnbaugh P.J."/>
            <person name="Mahowald M."/>
            <person name="Liep D."/>
            <person name="Gordon J."/>
        </authorList>
    </citation>
    <scope>NUCLEOTIDE SEQUENCE [LARGE SCALE GENOMIC DNA]</scope>
    <source>
        <strain evidence="1 2">DSM 18315</strain>
    </source>
</reference>
<dbReference type="STRING" id="537006.PRABACTJOHN_01456"/>
<dbReference type="EMBL" id="ABYH01000134">
    <property type="protein sequence ID" value="EEC97130.1"/>
    <property type="molecule type" value="Genomic_DNA"/>
</dbReference>
<proteinExistence type="predicted"/>
<protein>
    <submittedName>
        <fullName evidence="1">Uncharacterized protein</fullName>
    </submittedName>
</protein>
<dbReference type="Proteomes" id="UP000005510">
    <property type="component" value="Unassembled WGS sequence"/>
</dbReference>
<dbReference type="AlphaFoldDB" id="B7B8V5"/>
<evidence type="ECO:0000313" key="1">
    <source>
        <dbReference type="EMBL" id="EEC97130.1"/>
    </source>
</evidence>
<reference evidence="1 2" key="2">
    <citation type="submission" date="2008-10" db="EMBL/GenBank/DDBJ databases">
        <authorList>
            <person name="Fulton L."/>
            <person name="Clifton S."/>
            <person name="Fulton B."/>
            <person name="Xu J."/>
            <person name="Minx P."/>
            <person name="Pepin K.H."/>
            <person name="Johnson M."/>
            <person name="Bhonagiri V."/>
            <person name="Nash W.E."/>
            <person name="Mardis E.R."/>
            <person name="Wilson R.K."/>
        </authorList>
    </citation>
    <scope>NUCLEOTIDE SEQUENCE [LARGE SCALE GENOMIC DNA]</scope>
    <source>
        <strain evidence="1 2">DSM 18315</strain>
    </source>
</reference>